<dbReference type="Pfam" id="PF01326">
    <property type="entry name" value="PPDK_N"/>
    <property type="match status" value="1"/>
</dbReference>
<dbReference type="InterPro" id="IPR013815">
    <property type="entry name" value="ATP_grasp_subdomain_1"/>
</dbReference>
<dbReference type="GO" id="GO:0005524">
    <property type="term" value="F:ATP binding"/>
    <property type="evidence" value="ECO:0007669"/>
    <property type="project" value="InterPro"/>
</dbReference>
<evidence type="ECO:0000259" key="1">
    <source>
        <dbReference type="Pfam" id="PF00391"/>
    </source>
</evidence>
<dbReference type="Proteomes" id="UP000550729">
    <property type="component" value="Unassembled WGS sequence"/>
</dbReference>
<dbReference type="GO" id="GO:0050242">
    <property type="term" value="F:pyruvate, phosphate dikinase activity"/>
    <property type="evidence" value="ECO:0007669"/>
    <property type="project" value="UniProtKB-EC"/>
</dbReference>
<protein>
    <submittedName>
        <fullName evidence="3">Pyruvate, phosphate dikinase</fullName>
        <ecNumber evidence="3">2.7.9.1</ecNumber>
    </submittedName>
</protein>
<dbReference type="InterPro" id="IPR008279">
    <property type="entry name" value="PEP-util_enz_mobile_dom"/>
</dbReference>
<dbReference type="Gene3D" id="3.30.1490.20">
    <property type="entry name" value="ATP-grasp fold, A domain"/>
    <property type="match status" value="1"/>
</dbReference>
<dbReference type="SUPFAM" id="SSF52009">
    <property type="entry name" value="Phosphohistidine domain"/>
    <property type="match status" value="1"/>
</dbReference>
<dbReference type="Gene3D" id="3.50.30.10">
    <property type="entry name" value="Phosphohistidine domain"/>
    <property type="match status" value="1"/>
</dbReference>
<keyword evidence="4" id="KW-1185">Reference proteome</keyword>
<dbReference type="Pfam" id="PF00391">
    <property type="entry name" value="PEP-utilizers"/>
    <property type="match status" value="1"/>
</dbReference>
<dbReference type="Gene3D" id="1.20.80.30">
    <property type="match status" value="1"/>
</dbReference>
<dbReference type="InterPro" id="IPR010121">
    <property type="entry name" value="Pyruvate_phosphate_dikinase"/>
</dbReference>
<dbReference type="SUPFAM" id="SSF56059">
    <property type="entry name" value="Glutathione synthetase ATP-binding domain-like"/>
    <property type="match status" value="1"/>
</dbReference>
<name>A0A848KYW9_9ACTN</name>
<dbReference type="RefSeq" id="WP_170196295.1">
    <property type="nucleotide sequence ID" value="NZ_JABBNB010000027.1"/>
</dbReference>
<dbReference type="EC" id="2.7.9.1" evidence="3"/>
<dbReference type="PANTHER" id="PTHR22931">
    <property type="entry name" value="PHOSPHOENOLPYRUVATE DIKINASE-RELATED"/>
    <property type="match status" value="1"/>
</dbReference>
<dbReference type="Gene3D" id="3.30.470.20">
    <property type="entry name" value="ATP-grasp fold, B domain"/>
    <property type="match status" value="1"/>
</dbReference>
<reference evidence="3 4" key="1">
    <citation type="submission" date="2020-04" db="EMBL/GenBank/DDBJ databases">
        <title>Gordonia sp. nov. TBRC 11910.</title>
        <authorList>
            <person name="Suriyachadkun C."/>
        </authorList>
    </citation>
    <scope>NUCLEOTIDE SEQUENCE [LARGE SCALE GENOMIC DNA]</scope>
    <source>
        <strain evidence="3 4">TBRC 11910</strain>
    </source>
</reference>
<dbReference type="PROSITE" id="PS00370">
    <property type="entry name" value="PEP_ENZYMES_PHOS_SITE"/>
    <property type="match status" value="1"/>
</dbReference>
<proteinExistence type="predicted"/>
<dbReference type="Gene3D" id="1.10.189.10">
    <property type="entry name" value="Pyruvate Phosphate Dikinase, domain 2"/>
    <property type="match status" value="1"/>
</dbReference>
<dbReference type="PANTHER" id="PTHR22931:SF9">
    <property type="entry name" value="PYRUVATE, PHOSPHATE DIKINASE 1, CHLOROPLASTIC"/>
    <property type="match status" value="1"/>
</dbReference>
<accession>A0A848KYW9</accession>
<dbReference type="AlphaFoldDB" id="A0A848KYW9"/>
<organism evidence="3 4">
    <name type="scientific">Gordonia asplenii</name>
    <dbReference type="NCBI Taxonomy" id="2725283"/>
    <lineage>
        <taxon>Bacteria</taxon>
        <taxon>Bacillati</taxon>
        <taxon>Actinomycetota</taxon>
        <taxon>Actinomycetes</taxon>
        <taxon>Mycobacteriales</taxon>
        <taxon>Gordoniaceae</taxon>
        <taxon>Gordonia</taxon>
    </lineage>
</organism>
<comment type="caution">
    <text evidence="3">The sequence shown here is derived from an EMBL/GenBank/DDBJ whole genome shotgun (WGS) entry which is preliminary data.</text>
</comment>
<evidence type="ECO:0000313" key="3">
    <source>
        <dbReference type="EMBL" id="NMO03786.1"/>
    </source>
</evidence>
<keyword evidence="3" id="KW-0808">Transferase</keyword>
<dbReference type="InterPro" id="IPR002192">
    <property type="entry name" value="PPDK_AMP/ATP-bd"/>
</dbReference>
<dbReference type="EMBL" id="JABBNB010000027">
    <property type="protein sequence ID" value="NMO03786.1"/>
    <property type="molecule type" value="Genomic_DNA"/>
</dbReference>
<keyword evidence="3" id="KW-0670">Pyruvate</keyword>
<evidence type="ECO:0000259" key="2">
    <source>
        <dbReference type="Pfam" id="PF01326"/>
    </source>
</evidence>
<dbReference type="NCBIfam" id="NF004531">
    <property type="entry name" value="PRK05878.1"/>
    <property type="match status" value="1"/>
</dbReference>
<gene>
    <name evidence="3" type="ORF">HH308_21455</name>
</gene>
<dbReference type="InterPro" id="IPR036637">
    <property type="entry name" value="Phosphohistidine_dom_sf"/>
</dbReference>
<feature type="domain" description="Pyruvate phosphate dikinase AMP/ATP-binding" evidence="2">
    <location>
        <begin position="61"/>
        <end position="292"/>
    </location>
</feature>
<dbReference type="InterPro" id="IPR018274">
    <property type="entry name" value="PEP_util_AS"/>
</dbReference>
<dbReference type="SUPFAM" id="SSF51621">
    <property type="entry name" value="Phosphoenolpyruvate/pyruvate domain"/>
    <property type="match status" value="1"/>
</dbReference>
<evidence type="ECO:0000313" key="4">
    <source>
        <dbReference type="Proteomes" id="UP000550729"/>
    </source>
</evidence>
<feature type="domain" description="PEP-utilising enzyme mobile" evidence="1">
    <location>
        <begin position="428"/>
        <end position="508"/>
    </location>
</feature>
<sequence length="830" mass="87609">MAGTPTNAATTRAFTDPGEVDLNDVGGKGFGLIEMTRNGLRVPPGFVISTAACHEYLRTGELSAELVAQIHQRLDSIEEATGKTFGGGPVPLLLSVRSGAPISMPGMMDTVLNLGVSRASATALAEATGSVRFMADVVFRFHCMYAETVLEAFDVPDRNELTDLLDTLDADTSAEAVYDAVWTLCAQRLADETDESVPVDPREQLIGAVEAVFRSWNTRRAITYRDVHGIPHDLGTAVVVQSMVFGNLDARSGSGVVFTRNPVTGEPGMFGEYLEASQGEDVVAGTRTPDPVHKMSERAPQAYGELVATCAEMERRRQDMLDIEFTVERGVLYMLQVRSAKRTARAAIRAAADMYDEGLLDAAAALGSVSLEQIRNVQRPGFDPRELAAAKESGSTITTGVGASPGQVVGELYFDSDSAQEAAKQGRPAILARPVTSPTDLHGMIASHGIVTATGGSTSHAAVVARALGTVCIVGCAELTIDPDAGTMTACGRVWHTGDVVSLDGSTGDVIDGAITLVDGATGDGDELLRLLAITASTDATVSISGRAHTVDQVREVLDRGADSFVTAVDDVLVTAGTLDRIVANLDEGQELSAAAADLEAAITDAFTALFASAGTCAVDVRGLDFHADDVAELFSVANLFAVHPQVAMPMGSPELVGAQLRGLAAAAAQTDVTVCFVSPRTSGPAEAIALRTLRDQLKVPIKVGCYITNTQGALHIPEIVAEVDHVWLELQRLQAETYGIPPRHLLAAEPLDGYVRDKLIDIDPRKSISVFVDGLLDDALGRLTSPADLRVRLAGTVSDGTVQSLRTKGVRHFAVASDELRPMRLASSR</sequence>
<keyword evidence="3" id="KW-0418">Kinase</keyword>
<dbReference type="GO" id="GO:0016301">
    <property type="term" value="F:kinase activity"/>
    <property type="evidence" value="ECO:0007669"/>
    <property type="project" value="UniProtKB-KW"/>
</dbReference>
<dbReference type="InterPro" id="IPR015813">
    <property type="entry name" value="Pyrv/PenolPyrv_kinase-like_dom"/>
</dbReference>